<evidence type="ECO:0000313" key="2">
    <source>
        <dbReference type="Proteomes" id="UP000535937"/>
    </source>
</evidence>
<organism evidence="1 2">
    <name type="scientific">Microbulbifer rhizosphaerae</name>
    <dbReference type="NCBI Taxonomy" id="1562603"/>
    <lineage>
        <taxon>Bacteria</taxon>
        <taxon>Pseudomonadati</taxon>
        <taxon>Pseudomonadota</taxon>
        <taxon>Gammaproteobacteria</taxon>
        <taxon>Cellvibrionales</taxon>
        <taxon>Microbulbiferaceae</taxon>
        <taxon>Microbulbifer</taxon>
    </lineage>
</organism>
<proteinExistence type="predicted"/>
<protein>
    <submittedName>
        <fullName evidence="1">Uncharacterized protein</fullName>
    </submittedName>
</protein>
<dbReference type="AlphaFoldDB" id="A0A7W4ZAF7"/>
<comment type="caution">
    <text evidence="1">The sequence shown here is derived from an EMBL/GenBank/DDBJ whole genome shotgun (WGS) entry which is preliminary data.</text>
</comment>
<reference evidence="1 2" key="1">
    <citation type="submission" date="2020-08" db="EMBL/GenBank/DDBJ databases">
        <title>Genomic Encyclopedia of Type Strains, Phase III (KMG-III): the genomes of soil and plant-associated and newly described type strains.</title>
        <authorList>
            <person name="Whitman W."/>
        </authorList>
    </citation>
    <scope>NUCLEOTIDE SEQUENCE [LARGE SCALE GENOMIC DNA]</scope>
    <source>
        <strain evidence="1 2">CECT 8799</strain>
    </source>
</reference>
<dbReference type="RefSeq" id="WP_183459552.1">
    <property type="nucleotide sequence ID" value="NZ_JACHWZ010000009.1"/>
</dbReference>
<dbReference type="EMBL" id="JACHWZ010000009">
    <property type="protein sequence ID" value="MBB3061289.1"/>
    <property type="molecule type" value="Genomic_DNA"/>
</dbReference>
<accession>A0A7W4ZAF7</accession>
<dbReference type="Proteomes" id="UP000535937">
    <property type="component" value="Unassembled WGS sequence"/>
</dbReference>
<name>A0A7W4ZAF7_9GAMM</name>
<evidence type="ECO:0000313" key="1">
    <source>
        <dbReference type="EMBL" id="MBB3061289.1"/>
    </source>
</evidence>
<keyword evidence="2" id="KW-1185">Reference proteome</keyword>
<gene>
    <name evidence="1" type="ORF">FHS09_002122</name>
</gene>
<sequence length="243" mass="28092">MNNPWVDFQSLYRVGRFGLNIKQQFSPLIALSTLLCVFIVAGCGDSAERAGNTANDRWEFEINNTNFSIPNKYSKGGGRTGDGILETANLWALLPDFEGYDKGMNHHDFYEVYHRGKRIQIMLITRYRRMTVPQYVAKKDAWEENSVLGGRHQGGKYDEMRYGLEYYHSDFNVIPSVYLYREDGIPKIFFGCNKTSQVPYPGCQGLWDYNEEVAVEFDFSVEYLPQWREIVANIKKLLDGDLE</sequence>